<name>A0A401TUW9_CHIPU</name>
<evidence type="ECO:0000313" key="2">
    <source>
        <dbReference type="EMBL" id="GCC46449.1"/>
    </source>
</evidence>
<evidence type="ECO:0000256" key="1">
    <source>
        <dbReference type="SAM" id="MobiDB-lite"/>
    </source>
</evidence>
<protein>
    <submittedName>
        <fullName evidence="2">Uncharacterized protein</fullName>
    </submittedName>
</protein>
<evidence type="ECO:0000313" key="3">
    <source>
        <dbReference type="Proteomes" id="UP000287033"/>
    </source>
</evidence>
<dbReference type="AlphaFoldDB" id="A0A401TUW9"/>
<organism evidence="2 3">
    <name type="scientific">Chiloscyllium punctatum</name>
    <name type="common">Brownbanded bambooshark</name>
    <name type="synonym">Hemiscyllium punctatum</name>
    <dbReference type="NCBI Taxonomy" id="137246"/>
    <lineage>
        <taxon>Eukaryota</taxon>
        <taxon>Metazoa</taxon>
        <taxon>Chordata</taxon>
        <taxon>Craniata</taxon>
        <taxon>Vertebrata</taxon>
        <taxon>Chondrichthyes</taxon>
        <taxon>Elasmobranchii</taxon>
        <taxon>Galeomorphii</taxon>
        <taxon>Galeoidea</taxon>
        <taxon>Orectolobiformes</taxon>
        <taxon>Hemiscylliidae</taxon>
        <taxon>Chiloscyllium</taxon>
    </lineage>
</organism>
<proteinExistence type="predicted"/>
<gene>
    <name evidence="2" type="ORF">chiPu_0030348</name>
</gene>
<comment type="caution">
    <text evidence="2">The sequence shown here is derived from an EMBL/GenBank/DDBJ whole genome shotgun (WGS) entry which is preliminary data.</text>
</comment>
<dbReference type="Proteomes" id="UP000287033">
    <property type="component" value="Unassembled WGS sequence"/>
</dbReference>
<feature type="compositionally biased region" description="Low complexity" evidence="1">
    <location>
        <begin position="11"/>
        <end position="22"/>
    </location>
</feature>
<feature type="region of interest" description="Disordered" evidence="1">
    <location>
        <begin position="1"/>
        <end position="22"/>
    </location>
</feature>
<reference evidence="2 3" key="1">
    <citation type="journal article" date="2018" name="Nat. Ecol. Evol.">
        <title>Shark genomes provide insights into elasmobranch evolution and the origin of vertebrates.</title>
        <authorList>
            <person name="Hara Y"/>
            <person name="Yamaguchi K"/>
            <person name="Onimaru K"/>
            <person name="Kadota M"/>
            <person name="Koyanagi M"/>
            <person name="Keeley SD"/>
            <person name="Tatsumi K"/>
            <person name="Tanaka K"/>
            <person name="Motone F"/>
            <person name="Kageyama Y"/>
            <person name="Nozu R"/>
            <person name="Adachi N"/>
            <person name="Nishimura O"/>
            <person name="Nakagawa R"/>
            <person name="Tanegashima C"/>
            <person name="Kiyatake I"/>
            <person name="Matsumoto R"/>
            <person name="Murakumo K"/>
            <person name="Nishida K"/>
            <person name="Terakita A"/>
            <person name="Kuratani S"/>
            <person name="Sato K"/>
            <person name="Hyodo S Kuraku.S."/>
        </authorList>
    </citation>
    <scope>NUCLEOTIDE SEQUENCE [LARGE SCALE GENOMIC DNA]</scope>
</reference>
<dbReference type="EMBL" id="BEZZ01180712">
    <property type="protein sequence ID" value="GCC46449.1"/>
    <property type="molecule type" value="Genomic_DNA"/>
</dbReference>
<keyword evidence="3" id="KW-1185">Reference proteome</keyword>
<accession>A0A401TUW9</accession>
<sequence>MSGSCASSMAPRWSTRPWPRPRTSINKRVLQAGYFGVTESRLVVPTLSRAAARRARASTKRSSIWTMTPRCFCSIGAIGPRRTGGEIFSNVNAGIVHLLTVELRHSWTLPVRLTGDGGHRPVTSTMP</sequence>